<protein>
    <recommendedName>
        <fullName evidence="2">Phytanoyl-CoA dioxygenase</fullName>
    </recommendedName>
</protein>
<accession>A0A383DNV1</accession>
<evidence type="ECO:0000313" key="1">
    <source>
        <dbReference type="EMBL" id="SVE46167.1"/>
    </source>
</evidence>
<sequence>KAGSVTFHHCRLLHASKMNKSSDGRRFLLYEVMSADAWPLAGCHALYDGIEGMNNRIISGEQTMFPRLREAPVRLPHPMLPNATSIYMQQRHGDHQIYSD</sequence>
<name>A0A383DNV1_9ZZZZ</name>
<evidence type="ECO:0008006" key="2">
    <source>
        <dbReference type="Google" id="ProtNLM"/>
    </source>
</evidence>
<dbReference type="EMBL" id="UINC01218928">
    <property type="protein sequence ID" value="SVE46167.1"/>
    <property type="molecule type" value="Genomic_DNA"/>
</dbReference>
<organism evidence="1">
    <name type="scientific">marine metagenome</name>
    <dbReference type="NCBI Taxonomy" id="408172"/>
    <lineage>
        <taxon>unclassified sequences</taxon>
        <taxon>metagenomes</taxon>
        <taxon>ecological metagenomes</taxon>
    </lineage>
</organism>
<proteinExistence type="predicted"/>
<feature type="non-terminal residue" evidence="1">
    <location>
        <position position="1"/>
    </location>
</feature>
<dbReference type="Gene3D" id="2.60.120.620">
    <property type="entry name" value="q2cbj1_9rhob like domain"/>
    <property type="match status" value="1"/>
</dbReference>
<dbReference type="Pfam" id="PF05721">
    <property type="entry name" value="PhyH"/>
    <property type="match status" value="1"/>
</dbReference>
<dbReference type="SUPFAM" id="SSF51197">
    <property type="entry name" value="Clavaminate synthase-like"/>
    <property type="match status" value="1"/>
</dbReference>
<dbReference type="InterPro" id="IPR008775">
    <property type="entry name" value="Phytyl_CoA_dOase-like"/>
</dbReference>
<gene>
    <name evidence="1" type="ORF">METZ01_LOCUS499021</name>
</gene>
<dbReference type="AlphaFoldDB" id="A0A383DNV1"/>
<reference evidence="1" key="1">
    <citation type="submission" date="2018-05" db="EMBL/GenBank/DDBJ databases">
        <authorList>
            <person name="Lanie J.A."/>
            <person name="Ng W.-L."/>
            <person name="Kazmierczak K.M."/>
            <person name="Andrzejewski T.M."/>
            <person name="Davidsen T.M."/>
            <person name="Wayne K.J."/>
            <person name="Tettelin H."/>
            <person name="Glass J.I."/>
            <person name="Rusch D."/>
            <person name="Podicherti R."/>
            <person name="Tsui H.-C.T."/>
            <person name="Winkler M.E."/>
        </authorList>
    </citation>
    <scope>NUCLEOTIDE SEQUENCE</scope>
</reference>